<dbReference type="OrthoDB" id="5192545at2"/>
<dbReference type="AlphaFoldDB" id="A0A317QN32"/>
<sequence>MIDVRCASAPAGVSAWGALLVRPAAGDAVLMARPRHAVVRSTTPFDLTGTAVAAPAAPFQGTGLPIAGQPVFGTGLVGGADALTEDTTHTRHTLGIHSPGRPQS</sequence>
<dbReference type="RefSeq" id="WP_110005507.1">
    <property type="nucleotide sequence ID" value="NZ_QGTX01000001.1"/>
</dbReference>
<gene>
    <name evidence="2" type="ORF">JD79_02173</name>
</gene>
<proteinExistence type="predicted"/>
<dbReference type="Proteomes" id="UP000246661">
    <property type="component" value="Unassembled WGS sequence"/>
</dbReference>
<organism evidence="2 3">
    <name type="scientific">Geodermatophilus normandii</name>
    <dbReference type="NCBI Taxonomy" id="1137989"/>
    <lineage>
        <taxon>Bacteria</taxon>
        <taxon>Bacillati</taxon>
        <taxon>Actinomycetota</taxon>
        <taxon>Actinomycetes</taxon>
        <taxon>Geodermatophilales</taxon>
        <taxon>Geodermatophilaceae</taxon>
        <taxon>Geodermatophilus</taxon>
    </lineage>
</organism>
<reference evidence="3" key="1">
    <citation type="submission" date="2018-05" db="EMBL/GenBank/DDBJ databases">
        <authorList>
            <person name="Klenk H.-P."/>
            <person name="Huntemann M."/>
            <person name="Clum A."/>
            <person name="Pillay M."/>
            <person name="Palaniappan K."/>
            <person name="Varghese N."/>
            <person name="Mikhailova N."/>
            <person name="Stamatis D."/>
            <person name="Reddy T."/>
            <person name="Daum C."/>
            <person name="Shapiro N."/>
            <person name="Ivanova N."/>
            <person name="Kyrpides N."/>
            <person name="Woyke T."/>
        </authorList>
    </citation>
    <scope>NUCLEOTIDE SEQUENCE [LARGE SCALE GENOMIC DNA]</scope>
    <source>
        <strain evidence="3">DSM 45417</strain>
    </source>
</reference>
<protein>
    <submittedName>
        <fullName evidence="2">Uncharacterized protein</fullName>
    </submittedName>
</protein>
<dbReference type="EMBL" id="QGTX01000001">
    <property type="protein sequence ID" value="PWW23010.1"/>
    <property type="molecule type" value="Genomic_DNA"/>
</dbReference>
<keyword evidence="3" id="KW-1185">Reference proteome</keyword>
<evidence type="ECO:0000313" key="2">
    <source>
        <dbReference type="EMBL" id="PWW23010.1"/>
    </source>
</evidence>
<evidence type="ECO:0000313" key="3">
    <source>
        <dbReference type="Proteomes" id="UP000246661"/>
    </source>
</evidence>
<comment type="caution">
    <text evidence="2">The sequence shown here is derived from an EMBL/GenBank/DDBJ whole genome shotgun (WGS) entry which is preliminary data.</text>
</comment>
<name>A0A317QN32_9ACTN</name>
<evidence type="ECO:0000256" key="1">
    <source>
        <dbReference type="SAM" id="MobiDB-lite"/>
    </source>
</evidence>
<feature type="region of interest" description="Disordered" evidence="1">
    <location>
        <begin position="85"/>
        <end position="104"/>
    </location>
</feature>
<accession>A0A317QN32</accession>